<evidence type="ECO:0000256" key="4">
    <source>
        <dbReference type="PROSITE-ProRule" id="PRU00335"/>
    </source>
</evidence>
<dbReference type="EMBL" id="WSRQ01000055">
    <property type="protein sequence ID" value="MVX66392.1"/>
    <property type="molecule type" value="Genomic_DNA"/>
</dbReference>
<dbReference type="GO" id="GO:0003700">
    <property type="term" value="F:DNA-binding transcription factor activity"/>
    <property type="evidence" value="ECO:0007669"/>
    <property type="project" value="TreeGrafter"/>
</dbReference>
<dbReference type="InterPro" id="IPR050109">
    <property type="entry name" value="HTH-type_TetR-like_transc_reg"/>
</dbReference>
<dbReference type="RefSeq" id="WP_160360956.1">
    <property type="nucleotide sequence ID" value="NZ_WSRQ01000055.1"/>
</dbReference>
<dbReference type="InterPro" id="IPR009057">
    <property type="entry name" value="Homeodomain-like_sf"/>
</dbReference>
<dbReference type="InterPro" id="IPR011075">
    <property type="entry name" value="TetR_C"/>
</dbReference>
<dbReference type="Proteomes" id="UP000656077">
    <property type="component" value="Unassembled WGS sequence"/>
</dbReference>
<dbReference type="InterPro" id="IPR001647">
    <property type="entry name" value="HTH_TetR"/>
</dbReference>
<sequence length="192" mass="21821">MEKKLGRPRSEKTKNAVLSAAYDLLLENGFGAVTIEKIAERAEVSKATIYKWWPNKAAVVMDAFFDAAVVRLPVPDTGSVISDMIIQVKNLAKFLLSREGKVINDIIAEGQSDQKLAETYRTVYFKPRRLDSRYILERGILRGELNKDLNIELVMDLIFGPLFYRILITGDVVDNEFIDNMINYVFKGINRS</sequence>
<dbReference type="InterPro" id="IPR036271">
    <property type="entry name" value="Tet_transcr_reg_TetR-rel_C_sf"/>
</dbReference>
<gene>
    <name evidence="6" type="ORF">GKZ28_22205</name>
</gene>
<evidence type="ECO:0000256" key="1">
    <source>
        <dbReference type="ARBA" id="ARBA00023015"/>
    </source>
</evidence>
<proteinExistence type="predicted"/>
<dbReference type="Gene3D" id="1.10.10.60">
    <property type="entry name" value="Homeodomain-like"/>
    <property type="match status" value="1"/>
</dbReference>
<protein>
    <submittedName>
        <fullName evidence="6">TetR family transcriptional regulator</fullName>
    </submittedName>
</protein>
<evidence type="ECO:0000256" key="3">
    <source>
        <dbReference type="ARBA" id="ARBA00023163"/>
    </source>
</evidence>
<evidence type="ECO:0000256" key="2">
    <source>
        <dbReference type="ARBA" id="ARBA00023125"/>
    </source>
</evidence>
<dbReference type="PANTHER" id="PTHR30055">
    <property type="entry name" value="HTH-TYPE TRANSCRIPTIONAL REGULATOR RUTR"/>
    <property type="match status" value="1"/>
</dbReference>
<dbReference type="PANTHER" id="PTHR30055:SF148">
    <property type="entry name" value="TETR-FAMILY TRANSCRIPTIONAL REGULATOR"/>
    <property type="match status" value="1"/>
</dbReference>
<dbReference type="Gene3D" id="1.10.357.10">
    <property type="entry name" value="Tetracycline Repressor, domain 2"/>
    <property type="match status" value="1"/>
</dbReference>
<comment type="caution">
    <text evidence="6">The sequence shown here is derived from an EMBL/GenBank/DDBJ whole genome shotgun (WGS) entry which is preliminary data.</text>
</comment>
<dbReference type="SUPFAM" id="SSF48498">
    <property type="entry name" value="Tetracyclin repressor-like, C-terminal domain"/>
    <property type="match status" value="1"/>
</dbReference>
<dbReference type="SUPFAM" id="SSF46689">
    <property type="entry name" value="Homeodomain-like"/>
    <property type="match status" value="1"/>
</dbReference>
<dbReference type="GO" id="GO:0000976">
    <property type="term" value="F:transcription cis-regulatory region binding"/>
    <property type="evidence" value="ECO:0007669"/>
    <property type="project" value="TreeGrafter"/>
</dbReference>
<dbReference type="PROSITE" id="PS50977">
    <property type="entry name" value="HTH_TETR_2"/>
    <property type="match status" value="1"/>
</dbReference>
<keyword evidence="1" id="KW-0805">Transcription regulation</keyword>
<keyword evidence="2 4" id="KW-0238">DNA-binding</keyword>
<evidence type="ECO:0000313" key="7">
    <source>
        <dbReference type="Proteomes" id="UP000656077"/>
    </source>
</evidence>
<dbReference type="AlphaFoldDB" id="A0A964RR91"/>
<feature type="DNA-binding region" description="H-T-H motif" evidence="4">
    <location>
        <begin position="34"/>
        <end position="53"/>
    </location>
</feature>
<evidence type="ECO:0000313" key="6">
    <source>
        <dbReference type="EMBL" id="MVX66392.1"/>
    </source>
</evidence>
<dbReference type="Pfam" id="PF16859">
    <property type="entry name" value="TetR_C_11"/>
    <property type="match status" value="1"/>
</dbReference>
<evidence type="ECO:0000259" key="5">
    <source>
        <dbReference type="PROSITE" id="PS50977"/>
    </source>
</evidence>
<keyword evidence="3" id="KW-0804">Transcription</keyword>
<accession>A0A964RR91</accession>
<name>A0A964RR91_9CLOT</name>
<dbReference type="Pfam" id="PF00440">
    <property type="entry name" value="TetR_N"/>
    <property type="match status" value="1"/>
</dbReference>
<feature type="domain" description="HTH tetR-type" evidence="5">
    <location>
        <begin position="11"/>
        <end position="71"/>
    </location>
</feature>
<dbReference type="PRINTS" id="PR00455">
    <property type="entry name" value="HTHTETR"/>
</dbReference>
<reference evidence="6" key="1">
    <citation type="submission" date="2019-12" db="EMBL/GenBank/DDBJ databases">
        <title>Microbes associate with the intestines of laboratory mice.</title>
        <authorList>
            <person name="Navarre W."/>
            <person name="Wong E."/>
        </authorList>
    </citation>
    <scope>NUCLEOTIDE SEQUENCE</scope>
    <source>
        <strain evidence="6">NM79_F5</strain>
    </source>
</reference>
<organism evidence="6 7">
    <name type="scientific">Clostridium chromiireducens</name>
    <dbReference type="NCBI Taxonomy" id="225345"/>
    <lineage>
        <taxon>Bacteria</taxon>
        <taxon>Bacillati</taxon>
        <taxon>Bacillota</taxon>
        <taxon>Clostridia</taxon>
        <taxon>Eubacteriales</taxon>
        <taxon>Clostridiaceae</taxon>
        <taxon>Clostridium</taxon>
    </lineage>
</organism>